<keyword evidence="2" id="KW-0949">S-adenosyl-L-methionine</keyword>
<evidence type="ECO:0000259" key="6">
    <source>
        <dbReference type="PROSITE" id="PS51918"/>
    </source>
</evidence>
<dbReference type="EMBL" id="BKAJ01000004">
    <property type="protein sequence ID" value="GEP53105.1"/>
    <property type="molecule type" value="Genomic_DNA"/>
</dbReference>
<accession>A0A512N285</accession>
<dbReference type="InterPro" id="IPR051198">
    <property type="entry name" value="BchE-like"/>
</dbReference>
<evidence type="ECO:0000256" key="2">
    <source>
        <dbReference type="ARBA" id="ARBA00022691"/>
    </source>
</evidence>
<dbReference type="SUPFAM" id="SSF102114">
    <property type="entry name" value="Radical SAM enzymes"/>
    <property type="match status" value="1"/>
</dbReference>
<dbReference type="Pfam" id="PF04055">
    <property type="entry name" value="Radical_SAM"/>
    <property type="match status" value="1"/>
</dbReference>
<dbReference type="Gene3D" id="3.80.30.20">
    <property type="entry name" value="tm_1862 like domain"/>
    <property type="match status" value="1"/>
</dbReference>
<protein>
    <recommendedName>
        <fullName evidence="6">Radical SAM core domain-containing protein</fullName>
    </recommendedName>
</protein>
<evidence type="ECO:0000256" key="1">
    <source>
        <dbReference type="ARBA" id="ARBA00001966"/>
    </source>
</evidence>
<dbReference type="InterPro" id="IPR007197">
    <property type="entry name" value="rSAM"/>
</dbReference>
<dbReference type="CDD" id="cd01335">
    <property type="entry name" value="Radical_SAM"/>
    <property type="match status" value="1"/>
</dbReference>
<dbReference type="SFLD" id="SFLDG01082">
    <property type="entry name" value="B12-binding_domain_containing"/>
    <property type="match status" value="1"/>
</dbReference>
<dbReference type="SMART" id="SM00729">
    <property type="entry name" value="Elp3"/>
    <property type="match status" value="1"/>
</dbReference>
<name>A0A512N285_9HYPH</name>
<dbReference type="InterPro" id="IPR006638">
    <property type="entry name" value="Elp3/MiaA/NifB-like_rSAM"/>
</dbReference>
<dbReference type="InterPro" id="IPR058240">
    <property type="entry name" value="rSAM_sf"/>
</dbReference>
<reference evidence="7 8" key="1">
    <citation type="submission" date="2019-07" db="EMBL/GenBank/DDBJ databases">
        <title>Whole genome shotgun sequence of Reyranella soli NBRC 108950.</title>
        <authorList>
            <person name="Hosoyama A."/>
            <person name="Uohara A."/>
            <person name="Ohji S."/>
            <person name="Ichikawa N."/>
        </authorList>
    </citation>
    <scope>NUCLEOTIDE SEQUENCE [LARGE SCALE GENOMIC DNA]</scope>
    <source>
        <strain evidence="7 8">NBRC 108950</strain>
    </source>
</reference>
<evidence type="ECO:0000256" key="5">
    <source>
        <dbReference type="ARBA" id="ARBA00023014"/>
    </source>
</evidence>
<dbReference type="RefSeq" id="WP_147145698.1">
    <property type="nucleotide sequence ID" value="NZ_BKAJ01000004.1"/>
</dbReference>
<organism evidence="7 8">
    <name type="scientific">Reyranella soli</name>
    <dbReference type="NCBI Taxonomy" id="1230389"/>
    <lineage>
        <taxon>Bacteria</taxon>
        <taxon>Pseudomonadati</taxon>
        <taxon>Pseudomonadota</taxon>
        <taxon>Alphaproteobacteria</taxon>
        <taxon>Hyphomicrobiales</taxon>
        <taxon>Reyranellaceae</taxon>
        <taxon>Reyranella</taxon>
    </lineage>
</organism>
<dbReference type="OrthoDB" id="9801424at2"/>
<proteinExistence type="predicted"/>
<gene>
    <name evidence="7" type="ORF">RSO01_02710</name>
</gene>
<evidence type="ECO:0000256" key="3">
    <source>
        <dbReference type="ARBA" id="ARBA00022723"/>
    </source>
</evidence>
<keyword evidence="8" id="KW-1185">Reference proteome</keyword>
<dbReference type="PROSITE" id="PS51918">
    <property type="entry name" value="RADICAL_SAM"/>
    <property type="match status" value="1"/>
</dbReference>
<dbReference type="Proteomes" id="UP000321058">
    <property type="component" value="Unassembled WGS sequence"/>
</dbReference>
<evidence type="ECO:0000256" key="4">
    <source>
        <dbReference type="ARBA" id="ARBA00023004"/>
    </source>
</evidence>
<evidence type="ECO:0000313" key="8">
    <source>
        <dbReference type="Proteomes" id="UP000321058"/>
    </source>
</evidence>
<comment type="cofactor">
    <cofactor evidence="1">
        <name>[4Fe-4S] cluster</name>
        <dbReference type="ChEBI" id="CHEBI:49883"/>
    </cofactor>
</comment>
<dbReference type="GO" id="GO:0051536">
    <property type="term" value="F:iron-sulfur cluster binding"/>
    <property type="evidence" value="ECO:0007669"/>
    <property type="project" value="UniProtKB-KW"/>
</dbReference>
<dbReference type="GO" id="GO:0003824">
    <property type="term" value="F:catalytic activity"/>
    <property type="evidence" value="ECO:0007669"/>
    <property type="project" value="InterPro"/>
</dbReference>
<keyword evidence="5" id="KW-0411">Iron-sulfur</keyword>
<dbReference type="PANTHER" id="PTHR43409">
    <property type="entry name" value="ANAEROBIC MAGNESIUM-PROTOPORPHYRIN IX MONOMETHYL ESTER CYCLASE-RELATED"/>
    <property type="match status" value="1"/>
</dbReference>
<evidence type="ECO:0000313" key="7">
    <source>
        <dbReference type="EMBL" id="GEP53105.1"/>
    </source>
</evidence>
<dbReference type="InterPro" id="IPR023404">
    <property type="entry name" value="rSAM_horseshoe"/>
</dbReference>
<keyword evidence="4" id="KW-0408">Iron</keyword>
<dbReference type="SFLD" id="SFLDS00029">
    <property type="entry name" value="Radical_SAM"/>
    <property type="match status" value="1"/>
</dbReference>
<keyword evidence="3" id="KW-0479">Metal-binding</keyword>
<feature type="domain" description="Radical SAM core" evidence="6">
    <location>
        <begin position="200"/>
        <end position="428"/>
    </location>
</feature>
<dbReference type="AlphaFoldDB" id="A0A512N285"/>
<comment type="caution">
    <text evidence="7">The sequence shown here is derived from an EMBL/GenBank/DDBJ whole genome shotgun (WGS) entry which is preliminary data.</text>
</comment>
<sequence>MGGAVQKRTNFHLVLIKPTHYDDDGYPITWLRSHIPSNTLAALYGLGADCRQREIFGPDVDVLIKPYDETNTRVQADRIAAEVRRSGGKALICMVGVQSNQFPRAVDLARQFIKLGLPVAMGGFHAAGCLSMLPVVPPEIQAAMDMGISIFAGEAEEGRLDTILLDAWNGTMKPLYNYMDDLPGIENAPTPHLPPAALARNEGKKSSFDLGRGCPFQCSFCTIINVQGRKSRFRTADDLEAIVRENYKQGITSFFITDDNMARNKHWEDFFDRLIELKENEGISVSLIIQVDTQCHRIPNFIHKARWAGVYRVFIGLENVNPDNLLAAKKRQNKITEYRKMLQAWHTSGASTWAGYILGFPGDTRESILRDMEIIKKELPLDILELFMLTPLPGSEDHQTLWKKGVWMDPDLNKYDLHHRVVHHPKMSDAEYEQTYRDAWRTYYTPEHIETVARRHGAIPGRNPAEPAQFMTMFKIMFEAEGVHPLEGGIIRMKYRRDRRYGMKIEPVGVFHYKLALETWKKLKIYGKLAWQGWRIGQKVMHDPKRHEYMDLALSPVVEEDMDKLALFKDTAGGGAALSKRRGEDLARAKIAAKQNQQRLEAAE</sequence>
<dbReference type="GO" id="GO:0046872">
    <property type="term" value="F:metal ion binding"/>
    <property type="evidence" value="ECO:0007669"/>
    <property type="project" value="UniProtKB-KW"/>
</dbReference>